<proteinExistence type="predicted"/>
<evidence type="ECO:0000313" key="2">
    <source>
        <dbReference type="EMBL" id="CAK0812885.1"/>
    </source>
</evidence>
<protein>
    <recommendedName>
        <fullName evidence="4">PARP</fullName>
    </recommendedName>
</protein>
<dbReference type="EMBL" id="CAUYUJ010005247">
    <property type="protein sequence ID" value="CAK0812885.1"/>
    <property type="molecule type" value="Genomic_DNA"/>
</dbReference>
<reference evidence="2" key="1">
    <citation type="submission" date="2023-10" db="EMBL/GenBank/DDBJ databases">
        <authorList>
            <person name="Chen Y."/>
            <person name="Shah S."/>
            <person name="Dougan E. K."/>
            <person name="Thang M."/>
            <person name="Chan C."/>
        </authorList>
    </citation>
    <scope>NUCLEOTIDE SEQUENCE [LARGE SCALE GENOMIC DNA]</scope>
</reference>
<accession>A0ABN9R2B6</accession>
<dbReference type="Proteomes" id="UP001189429">
    <property type="component" value="Unassembled WGS sequence"/>
</dbReference>
<evidence type="ECO:0008006" key="4">
    <source>
        <dbReference type="Google" id="ProtNLM"/>
    </source>
</evidence>
<gene>
    <name evidence="2" type="ORF">PCOR1329_LOCUS17025</name>
</gene>
<sequence length="1210" mass="131662">MDQARARAVEALGASDDVADGSRPTAIHMWDLTPGAFWRGSPDNSKVIMIAKSIVGGGYQADEPIRARSCNLSSADGVLIGQIKPGDGTARLTAARLVWLYVCKKLNEPGDPNGMLGHPAVAELLNQLLHIPTIFDVQGDGTDEDQIVASAVRQNVKAATQKPVNTVEYACIALSFSGLPLGPAHVAANLAGWDRFKSKYSSHSEVTAFADLVPAAKRPRKGRRKAAADGQEIAGGDAEDRVHIGTRREAAVKMIIKHCSPETLKLFQLHLQTVGGDWKRSALSDDTLLLSWLWPGSTPPPAAQPGEDARLARAAADRATRDAVAARFSTRDFFFTETLTADQCLAVRRKGLALFEQDMEDIRNPKRPVEADWMGHRLLVQHWDLTIRECCKADLDEDTFEKVEDSILYNTAMDAQLLTCLYKFPTQFNICMIPDMRGELDMAFEPTEQEQLLRDTANKAWDAQAKLLEMEVKADQQVIQRTSLGSARLQDLLDWNAMLHRQKQGETCEKLARSFMEHNFPVLKAAEWPHLAGALATARATGRTEKWGPAPGRELLLMILDLNVPYSRLPLQLGHMLTALGNCAKAWGSKETLLLVVLPKYPKEGSEDLWAEVVEITRKLRGVGFGSAKEAHMQMAEPDSAGMGGWGTDTHMPLLLMCLAEDDEEALGRDAPPNFWRVHSELMRVGAIWARPATVSQHDLLTMSEADPNVPASERPADREAKAAQRGPGVWQEILKAVLAQAPCPPPKARGSPGGPLNQKDEVFILDVTPYLGDRCVASLLAMPKRESETTNGPKLRHFIVDSGARRMAGAADYAATRVKVKVGEEWARRERHLFAEQRDPNGKTTWAAVLPDDTAPPPEEHMLRLVDGAWEAWKGLAALPLKACIVSGGAVQIKPERLAEFSAAPLHHQQKINALESDHKKNFESLLLHMAPTANDGAPPVSANPDPREDPDNIPQEDAPVHPDEAALRAACDIDAECSCQGFKQVKLFRDKTGYSIWAMAEKGDLTVPAYTIWGSFGGGTVRAADPGASLAVAFDLPLGDKTLMQLNYGSSVNEGDQKSAPAAKTLYALAKQLNAKNAGAAGKKLQLTAFGELTPQGNAGSHGFGFQHPAGTSGHKKQECTLNVAPPKKGDTKDAPVTAGNLFQPLATRQPVQGGLVYCWKVAYESVRHHVQARKPLLMNPKPMVLKKGQPKKVFWTAPPPSPAPAAA</sequence>
<evidence type="ECO:0000256" key="1">
    <source>
        <dbReference type="SAM" id="MobiDB-lite"/>
    </source>
</evidence>
<keyword evidence="3" id="KW-1185">Reference proteome</keyword>
<feature type="region of interest" description="Disordered" evidence="1">
    <location>
        <begin position="706"/>
        <end position="726"/>
    </location>
</feature>
<organism evidence="2 3">
    <name type="scientific">Prorocentrum cordatum</name>
    <dbReference type="NCBI Taxonomy" id="2364126"/>
    <lineage>
        <taxon>Eukaryota</taxon>
        <taxon>Sar</taxon>
        <taxon>Alveolata</taxon>
        <taxon>Dinophyceae</taxon>
        <taxon>Prorocentrales</taxon>
        <taxon>Prorocentraceae</taxon>
        <taxon>Prorocentrum</taxon>
    </lineage>
</organism>
<name>A0ABN9R2B6_9DINO</name>
<evidence type="ECO:0000313" key="3">
    <source>
        <dbReference type="Proteomes" id="UP001189429"/>
    </source>
</evidence>
<comment type="caution">
    <text evidence="2">The sequence shown here is derived from an EMBL/GenBank/DDBJ whole genome shotgun (WGS) entry which is preliminary data.</text>
</comment>
<feature type="region of interest" description="Disordered" evidence="1">
    <location>
        <begin position="935"/>
        <end position="961"/>
    </location>
</feature>